<dbReference type="EMBL" id="CARXXK010000002">
    <property type="protein sequence ID" value="CAI6357515.1"/>
    <property type="molecule type" value="Genomic_DNA"/>
</dbReference>
<dbReference type="PANTHER" id="PTHR45913:SF19">
    <property type="entry name" value="LOW QUALITY PROTEIN: ZINC FINGER BED DOMAIN-CONTAINING PROTEIN 5-LIKE"/>
    <property type="match status" value="1"/>
</dbReference>
<comment type="caution">
    <text evidence="2">The sequence shown here is derived from an EMBL/GenBank/DDBJ whole genome shotgun (WGS) entry which is preliminary data.</text>
</comment>
<reference evidence="2 3" key="1">
    <citation type="submission" date="2023-01" db="EMBL/GenBank/DDBJ databases">
        <authorList>
            <person name="Whitehead M."/>
        </authorList>
    </citation>
    <scope>NUCLEOTIDE SEQUENCE [LARGE SCALE GENOMIC DNA]</scope>
</reference>
<evidence type="ECO:0008006" key="4">
    <source>
        <dbReference type="Google" id="ProtNLM"/>
    </source>
</evidence>
<gene>
    <name evidence="2" type="ORF">MEUPH1_LOCUS13136</name>
</gene>
<organism evidence="2 3">
    <name type="scientific">Macrosiphum euphorbiae</name>
    <name type="common">potato aphid</name>
    <dbReference type="NCBI Taxonomy" id="13131"/>
    <lineage>
        <taxon>Eukaryota</taxon>
        <taxon>Metazoa</taxon>
        <taxon>Ecdysozoa</taxon>
        <taxon>Arthropoda</taxon>
        <taxon>Hexapoda</taxon>
        <taxon>Insecta</taxon>
        <taxon>Pterygota</taxon>
        <taxon>Neoptera</taxon>
        <taxon>Paraneoptera</taxon>
        <taxon>Hemiptera</taxon>
        <taxon>Sternorrhyncha</taxon>
        <taxon>Aphidomorpha</taxon>
        <taxon>Aphidoidea</taxon>
        <taxon>Aphididae</taxon>
        <taxon>Macrosiphini</taxon>
        <taxon>Macrosiphum</taxon>
    </lineage>
</organism>
<feature type="compositionally biased region" description="Polar residues" evidence="1">
    <location>
        <begin position="13"/>
        <end position="26"/>
    </location>
</feature>
<dbReference type="PANTHER" id="PTHR45913">
    <property type="entry name" value="EPM2A-INTERACTING PROTEIN 1"/>
    <property type="match status" value="1"/>
</dbReference>
<sequence>MDKFLKRKHDSGTDNASTNTSNVNDDTFNHENKIKKVNRQYCNDYLNFGFTYVDENDCQIPLSVVCGEKLSNSAMAPAKLKRHFSSKHANLQSKEKNYFERLLNNQMNQRKHLKKIVTISDKAQIASYKVAEIIAKQLKPHTIAESLILPACSEIVQIMFGDDAKKEIMKIPHSDDTIKNRIIHMLDDIEKTVTNKLTTNKLYFALQIDESTDISGIAHVLRFVRFIDENKIVNQFLCCKQLTERTTGQNVFDSISSYLDKFNITWDQCVGICTDGAPSMVGSIKGFTTLAKKKILISYLHVVFYTENHLFRKHYLLH</sequence>
<accession>A0AAV0WNP1</accession>
<feature type="region of interest" description="Disordered" evidence="1">
    <location>
        <begin position="1"/>
        <end position="28"/>
    </location>
</feature>
<evidence type="ECO:0000313" key="2">
    <source>
        <dbReference type="EMBL" id="CAI6357515.1"/>
    </source>
</evidence>
<keyword evidence="3" id="KW-1185">Reference proteome</keyword>
<dbReference type="Proteomes" id="UP001160148">
    <property type="component" value="Unassembled WGS sequence"/>
</dbReference>
<protein>
    <recommendedName>
        <fullName evidence="4">DUF4371 domain-containing protein</fullName>
    </recommendedName>
</protein>
<dbReference type="AlphaFoldDB" id="A0AAV0WNP1"/>
<proteinExistence type="predicted"/>
<evidence type="ECO:0000256" key="1">
    <source>
        <dbReference type="SAM" id="MobiDB-lite"/>
    </source>
</evidence>
<evidence type="ECO:0000313" key="3">
    <source>
        <dbReference type="Proteomes" id="UP001160148"/>
    </source>
</evidence>
<name>A0AAV0WNP1_9HEMI</name>